<dbReference type="OrthoDB" id="19092at2759"/>
<evidence type="ECO:0000256" key="3">
    <source>
        <dbReference type="ARBA" id="ARBA00022553"/>
    </source>
</evidence>
<dbReference type="PROSITE" id="PS51741">
    <property type="entry name" value="F_BAR"/>
    <property type="match status" value="1"/>
</dbReference>
<dbReference type="GO" id="GO:0009898">
    <property type="term" value="C:cytoplasmic side of plasma membrane"/>
    <property type="evidence" value="ECO:0007669"/>
    <property type="project" value="TreeGrafter"/>
</dbReference>
<dbReference type="EMBL" id="AVOT02004497">
    <property type="protein sequence ID" value="MBW0476524.1"/>
    <property type="molecule type" value="Genomic_DNA"/>
</dbReference>
<dbReference type="InterPro" id="IPR031160">
    <property type="entry name" value="F_BAR_dom"/>
</dbReference>
<evidence type="ECO:0000256" key="7">
    <source>
        <dbReference type="SAM" id="MobiDB-lite"/>
    </source>
</evidence>
<dbReference type="Proteomes" id="UP000765509">
    <property type="component" value="Unassembled WGS sequence"/>
</dbReference>
<dbReference type="GO" id="GO:0005543">
    <property type="term" value="F:phospholipid binding"/>
    <property type="evidence" value="ECO:0007669"/>
    <property type="project" value="TreeGrafter"/>
</dbReference>
<dbReference type="Gene3D" id="1.20.1270.60">
    <property type="entry name" value="Arfaptin homology (AH) domain/BAR domain"/>
    <property type="match status" value="1"/>
</dbReference>
<comment type="caution">
    <text evidence="9">The sequence shown here is derived from an EMBL/GenBank/DDBJ whole genome shotgun (WGS) entry which is preliminary data.</text>
</comment>
<sequence>MRACSLLVEDGIAEGCVESARIRQAEEVTMAFPLKSLFQKFHQPSPASSFAVHRPEKGSLEQGFGNDHPTPDHLSAGPHTPLGESHKSHQDFCNVFWGDAGFDRLISRVKHSSRMLEDLKAWYKERASIELEYSRKLSRLSKAPVLVYGASPMEGPGLRNALDCLRQSTEKSAHSHAELSGTIRTALYEKFSDFIASRESVKKNPQGTVEKLRKNLIDLRAIHEKARQKYESDAIATSGYVTQLQLAQGRDSDKVSNKLDKVNMSIKLTEKEYRNLNKNLQDTTNKWNMQWKLFCDLIQDMEEDRIDFIRNTLWDYANGISAICVTEDEQCEQIRKSLERCDSERDIQSYVRQAATGNEYTLGPSYVNYATGEDPRPLVILTSNFIRSSTRKPEDTTLVPLSMPIQGLVESIKAGPPSPNKRSSATQVSSTVWENKNRIKRGGAIADAVASKSLDSAKLCYPATSRSDGKASLTTDNLMNLQRHLEPSNDCITQSNFHSAQRPSFNPGNPNLSLYNT</sequence>
<evidence type="ECO:0000256" key="1">
    <source>
        <dbReference type="ARBA" id="ARBA00004245"/>
    </source>
</evidence>
<keyword evidence="5 6" id="KW-0175">Coiled coil</keyword>
<feature type="region of interest" description="Disordered" evidence="7">
    <location>
        <begin position="411"/>
        <end position="431"/>
    </location>
</feature>
<dbReference type="GO" id="GO:0007010">
    <property type="term" value="P:cytoskeleton organization"/>
    <property type="evidence" value="ECO:0007669"/>
    <property type="project" value="TreeGrafter"/>
</dbReference>
<reference evidence="9" key="1">
    <citation type="submission" date="2021-03" db="EMBL/GenBank/DDBJ databases">
        <title>Draft genome sequence of rust myrtle Austropuccinia psidii MF-1, a brazilian biotype.</title>
        <authorList>
            <person name="Quecine M.C."/>
            <person name="Pachon D.M.R."/>
            <person name="Bonatelli M.L."/>
            <person name="Correr F.H."/>
            <person name="Franceschini L.M."/>
            <person name="Leite T.F."/>
            <person name="Margarido G.R.A."/>
            <person name="Almeida C.A."/>
            <person name="Ferrarezi J.A."/>
            <person name="Labate C.A."/>
        </authorList>
    </citation>
    <scope>NUCLEOTIDE SEQUENCE</scope>
    <source>
        <strain evidence="9">MF-1</strain>
    </source>
</reference>
<feature type="domain" description="F-BAR" evidence="8">
    <location>
        <begin position="90"/>
        <end position="346"/>
    </location>
</feature>
<organism evidence="9 10">
    <name type="scientific">Austropuccinia psidii MF-1</name>
    <dbReference type="NCBI Taxonomy" id="1389203"/>
    <lineage>
        <taxon>Eukaryota</taxon>
        <taxon>Fungi</taxon>
        <taxon>Dikarya</taxon>
        <taxon>Basidiomycota</taxon>
        <taxon>Pucciniomycotina</taxon>
        <taxon>Pucciniomycetes</taxon>
        <taxon>Pucciniales</taxon>
        <taxon>Sphaerophragmiaceae</taxon>
        <taxon>Austropuccinia</taxon>
    </lineage>
</organism>
<dbReference type="FunFam" id="1.20.1270.60:FF:000045">
    <property type="entry name" value="Cell division control protein"/>
    <property type="match status" value="1"/>
</dbReference>
<dbReference type="SMART" id="SM00055">
    <property type="entry name" value="FCH"/>
    <property type="match status" value="1"/>
</dbReference>
<keyword evidence="3" id="KW-0597">Phosphoprotein</keyword>
<evidence type="ECO:0000313" key="10">
    <source>
        <dbReference type="Proteomes" id="UP000765509"/>
    </source>
</evidence>
<feature type="coiled-coil region" evidence="6">
    <location>
        <begin position="259"/>
        <end position="286"/>
    </location>
</feature>
<gene>
    <name evidence="9" type="ORF">O181_016239</name>
</gene>
<evidence type="ECO:0000256" key="2">
    <source>
        <dbReference type="ARBA" id="ARBA00022490"/>
    </source>
</evidence>
<evidence type="ECO:0000256" key="6">
    <source>
        <dbReference type="SAM" id="Coils"/>
    </source>
</evidence>
<evidence type="ECO:0000259" key="8">
    <source>
        <dbReference type="PROSITE" id="PS51741"/>
    </source>
</evidence>
<dbReference type="InterPro" id="IPR027267">
    <property type="entry name" value="AH/BAR_dom_sf"/>
</dbReference>
<keyword evidence="2" id="KW-0963">Cytoplasm</keyword>
<evidence type="ECO:0000256" key="4">
    <source>
        <dbReference type="ARBA" id="ARBA00023212"/>
    </source>
</evidence>
<evidence type="ECO:0000256" key="5">
    <source>
        <dbReference type="PROSITE-ProRule" id="PRU01077"/>
    </source>
</evidence>
<dbReference type="PANTHER" id="PTHR23065">
    <property type="entry name" value="PROLINE-SERINE-THREONINE PHOSPHATASE INTERACTING PROTEIN 1"/>
    <property type="match status" value="1"/>
</dbReference>
<dbReference type="SUPFAM" id="SSF103657">
    <property type="entry name" value="BAR/IMD domain-like"/>
    <property type="match status" value="1"/>
</dbReference>
<dbReference type="GO" id="GO:0120104">
    <property type="term" value="C:mitotic actomyosin contractile ring, proximal layer"/>
    <property type="evidence" value="ECO:0007669"/>
    <property type="project" value="TreeGrafter"/>
</dbReference>
<feature type="region of interest" description="Disordered" evidence="7">
    <location>
        <begin position="47"/>
        <end position="86"/>
    </location>
</feature>
<accession>A0A9Q3C3G6</accession>
<keyword evidence="4" id="KW-0206">Cytoskeleton</keyword>
<evidence type="ECO:0000313" key="9">
    <source>
        <dbReference type="EMBL" id="MBW0476524.1"/>
    </source>
</evidence>
<dbReference type="AlphaFoldDB" id="A0A9Q3C3G6"/>
<protein>
    <recommendedName>
        <fullName evidence="8">F-BAR domain-containing protein</fullName>
    </recommendedName>
</protein>
<comment type="subcellular location">
    <subcellularLocation>
        <location evidence="1">Cytoplasm</location>
        <location evidence="1">Cytoskeleton</location>
    </subcellularLocation>
</comment>
<name>A0A9Q3C3G6_9BASI</name>
<keyword evidence="10" id="KW-1185">Reference proteome</keyword>
<proteinExistence type="predicted"/>
<dbReference type="Pfam" id="PF00611">
    <property type="entry name" value="FCH"/>
    <property type="match status" value="1"/>
</dbReference>
<dbReference type="PANTHER" id="PTHR23065:SF7">
    <property type="entry name" value="NOSTRIN, ISOFORM H"/>
    <property type="match status" value="1"/>
</dbReference>
<feature type="region of interest" description="Disordered" evidence="7">
    <location>
        <begin position="493"/>
        <end position="517"/>
    </location>
</feature>
<feature type="compositionally biased region" description="Polar residues" evidence="7">
    <location>
        <begin position="420"/>
        <end position="431"/>
    </location>
</feature>
<dbReference type="InterPro" id="IPR001060">
    <property type="entry name" value="FCH_dom"/>
</dbReference>